<protein>
    <submittedName>
        <fullName evidence="2">YggT family protein</fullName>
    </submittedName>
</protein>
<name>A0ABU7U2D3_9PROT</name>
<accession>A0ABU7U2D3</accession>
<evidence type="ECO:0000313" key="2">
    <source>
        <dbReference type="EMBL" id="MEE8658032.1"/>
    </source>
</evidence>
<evidence type="ECO:0000313" key="3">
    <source>
        <dbReference type="Proteomes" id="UP001312908"/>
    </source>
</evidence>
<evidence type="ECO:0000256" key="1">
    <source>
        <dbReference type="SAM" id="Phobius"/>
    </source>
</evidence>
<feature type="transmembrane region" description="Helical" evidence="1">
    <location>
        <begin position="73"/>
        <end position="97"/>
    </location>
</feature>
<feature type="transmembrane region" description="Helical" evidence="1">
    <location>
        <begin position="12"/>
        <end position="36"/>
    </location>
</feature>
<proteinExistence type="predicted"/>
<sequence>MLSGLVLIVIKFIIPAFIYILIGACVMSMLFGFGILRPDNRFLVNLYMVLNQITEPVLAPIRSLLPQFGAFDFSPIVVLLVLQYLFQPALIQLYLTLAMHGY</sequence>
<dbReference type="RefSeq" id="WP_394818983.1">
    <property type="nucleotide sequence ID" value="NZ_JAWJZY010000001.1"/>
</dbReference>
<comment type="caution">
    <text evidence="2">The sequence shown here is derived from an EMBL/GenBank/DDBJ whole genome shotgun (WGS) entry which is preliminary data.</text>
</comment>
<dbReference type="EMBL" id="JAWJZY010000001">
    <property type="protein sequence ID" value="MEE8658032.1"/>
    <property type="molecule type" value="Genomic_DNA"/>
</dbReference>
<keyword evidence="3" id="KW-1185">Reference proteome</keyword>
<keyword evidence="1" id="KW-0812">Transmembrane</keyword>
<gene>
    <name evidence="2" type="primary">yggT</name>
    <name evidence="2" type="ORF">DOFOFD_03265</name>
</gene>
<organism evidence="2 3">
    <name type="scientific">Sorlinia euscelidii</name>
    <dbReference type="NCBI Taxonomy" id="3081148"/>
    <lineage>
        <taxon>Bacteria</taxon>
        <taxon>Pseudomonadati</taxon>
        <taxon>Pseudomonadota</taxon>
        <taxon>Alphaproteobacteria</taxon>
        <taxon>Acetobacterales</taxon>
        <taxon>Acetobacteraceae</taxon>
        <taxon>Sorlinia</taxon>
    </lineage>
</organism>
<keyword evidence="1" id="KW-1133">Transmembrane helix</keyword>
<dbReference type="Proteomes" id="UP001312908">
    <property type="component" value="Unassembled WGS sequence"/>
</dbReference>
<keyword evidence="1" id="KW-0472">Membrane</keyword>
<dbReference type="Pfam" id="PF02325">
    <property type="entry name" value="CCB3_YggT"/>
    <property type="match status" value="1"/>
</dbReference>
<dbReference type="InterPro" id="IPR003425">
    <property type="entry name" value="CCB3/YggT"/>
</dbReference>
<reference evidence="2 3" key="1">
    <citation type="submission" date="2023-10" db="EMBL/GenBank/DDBJ databases">
        <title>Sorlinia euscelidii gen. nov., sp. nov., an acetic acid bacteria isolated from the gut of Euscelidius variegatus emitter.</title>
        <authorList>
            <person name="Michoud G."/>
            <person name="Marasco R."/>
            <person name="Seferji K."/>
            <person name="Gonella E."/>
            <person name="Garuglieri E."/>
            <person name="Alma A."/>
            <person name="Mapelli F."/>
            <person name="Borin S."/>
            <person name="Daffonchio D."/>
            <person name="Crotti E."/>
        </authorList>
    </citation>
    <scope>NUCLEOTIDE SEQUENCE [LARGE SCALE GENOMIC DNA]</scope>
    <source>
        <strain evidence="2 3">EV16P</strain>
    </source>
</reference>